<evidence type="ECO:0000313" key="7">
    <source>
        <dbReference type="Proteomes" id="UP000186817"/>
    </source>
</evidence>
<accession>A0A1Q9ET82</accession>
<evidence type="ECO:0000256" key="4">
    <source>
        <dbReference type="SAM" id="MobiDB-lite"/>
    </source>
</evidence>
<feature type="region of interest" description="Disordered" evidence="4">
    <location>
        <begin position="855"/>
        <end position="901"/>
    </location>
</feature>
<keyword evidence="7" id="KW-1185">Reference proteome</keyword>
<dbReference type="InterPro" id="IPR008580">
    <property type="entry name" value="PPPDE_dom"/>
</dbReference>
<dbReference type="Proteomes" id="UP000186817">
    <property type="component" value="Unassembled WGS sequence"/>
</dbReference>
<dbReference type="InterPro" id="IPR042266">
    <property type="entry name" value="PPPDE_sf"/>
</dbReference>
<evidence type="ECO:0000256" key="2">
    <source>
        <dbReference type="ARBA" id="ARBA00022670"/>
    </source>
</evidence>
<dbReference type="PANTHER" id="PTHR12378">
    <property type="entry name" value="DESUMOYLATING ISOPEPTIDASE"/>
    <property type="match status" value="1"/>
</dbReference>
<dbReference type="InterPro" id="IPR015943">
    <property type="entry name" value="WD40/YVTN_repeat-like_dom_sf"/>
</dbReference>
<organism evidence="6 7">
    <name type="scientific">Symbiodinium microadriaticum</name>
    <name type="common">Dinoflagellate</name>
    <name type="synonym">Zooxanthella microadriatica</name>
    <dbReference type="NCBI Taxonomy" id="2951"/>
    <lineage>
        <taxon>Eukaryota</taxon>
        <taxon>Sar</taxon>
        <taxon>Alveolata</taxon>
        <taxon>Dinophyceae</taxon>
        <taxon>Suessiales</taxon>
        <taxon>Symbiodiniaceae</taxon>
        <taxon>Symbiodinium</taxon>
    </lineage>
</organism>
<dbReference type="Gene3D" id="2.130.10.10">
    <property type="entry name" value="YVTN repeat-like/Quinoprotein amine dehydrogenase"/>
    <property type="match status" value="1"/>
</dbReference>
<sequence>MAKKQKAPLQIGALVFGLHVAVAWAPGRTWVGHPWPGGSRMVRTCCRASACLLHRGSQLLSGKNKWLGGVLGLDGNIYCIPCNKDSVLQISTADSHISTFGSFAEQGTFKWSRGLMAGNGNIFGIPARAKSVLKISPTTKEVSTFGSLPEGKWKWHGAVVAPDGAIYCIPAEAESVLRIDPESDRAETIGDKMPGRWKWYGGLLGSDGCIYGMPYYANSVLKIDPQTGKVSTIGNLPEGSWKWHGGVVGADGAIYGIPAHAETVLKVVPATGEVKTIGGPFPGKYKWLGAVLGSNGCIYGIPYNAQSIMKISPDAEDVELIDVPLKGRNMWQGGVLGPDGAVYFIPRWAQHVLRIKEDKVSVVRGDPIAGWNKFQGGVLARDGCMYGVPQDLDAILKIQPDASCRYVTYLSQFSSAMAEDLQFIHRVGLALLTEARPALLGQSFDCTIQRLRCLCQLSQLSPEALVKVTNRLLSDLEQAITTPATSSGRGTLPCCFLERDLDRGTTHCRFLPSREGSVRDGSPKSRPAKVVDLAFLEATLPAPRVPADPLVPGPRSPEPAPKGPNAASGATSQLKSFARKSQKVFSKVRPPSVSLGLHRGLQEALSCLTPSPPAGPPDVHHHAVTLHTYDLHRLVRGVNTFFKRIPGFYHTGVEVHGREFSFSSSGMIEYCPRGFAGHLYRESMTLGATSFSQDELNLLLQRFDSTWVAYDYHCIRRNCSDFSEAFCVALGVAPPPRKSQFCACLPAKEASRNADLKRAKAARDFVEGLRETGATSQEDSSPVSTTLPSLLCSPQAGEYKEVGNSFCSSSGRNDASPPAVRSLRVATRVLLPLGCLQRSQEFDCEQQAGAEEIGDLTRLQSHSNAPRTTSTASIDSVGSESSESHPLAQLKEGKRRGRSPTVRLCRNSDREVMRAAARMRTQMKAAGVYFRKKKKEDVPWPGSQDTRWMDACGSSM</sequence>
<dbReference type="Gene3D" id="3.90.1720.30">
    <property type="entry name" value="PPPDE domains"/>
    <property type="match status" value="1"/>
</dbReference>
<dbReference type="GO" id="GO:0101005">
    <property type="term" value="F:deubiquitinase activity"/>
    <property type="evidence" value="ECO:0007669"/>
    <property type="project" value="TreeGrafter"/>
</dbReference>
<gene>
    <name evidence="6" type="ORF">AK812_SmicGene5653</name>
</gene>
<feature type="compositionally biased region" description="Polar residues" evidence="4">
    <location>
        <begin position="858"/>
        <end position="878"/>
    </location>
</feature>
<feature type="region of interest" description="Disordered" evidence="4">
    <location>
        <begin position="934"/>
        <end position="956"/>
    </location>
</feature>
<evidence type="ECO:0000256" key="3">
    <source>
        <dbReference type="ARBA" id="ARBA00022801"/>
    </source>
</evidence>
<protein>
    <submittedName>
        <fullName evidence="6">DeSI-like protein</fullName>
    </submittedName>
</protein>
<name>A0A1Q9ET82_SYMMI</name>
<proteinExistence type="inferred from homology"/>
<dbReference type="Pfam" id="PF05903">
    <property type="entry name" value="Peptidase_C97"/>
    <property type="match status" value="1"/>
</dbReference>
<dbReference type="GO" id="GO:0006508">
    <property type="term" value="P:proteolysis"/>
    <property type="evidence" value="ECO:0007669"/>
    <property type="project" value="UniProtKB-KW"/>
</dbReference>
<dbReference type="AlphaFoldDB" id="A0A1Q9ET82"/>
<reference evidence="6 7" key="1">
    <citation type="submission" date="2016-02" db="EMBL/GenBank/DDBJ databases">
        <title>Genome analysis of coral dinoflagellate symbionts highlights evolutionary adaptations to a symbiotic lifestyle.</title>
        <authorList>
            <person name="Aranda M."/>
            <person name="Li Y."/>
            <person name="Liew Y.J."/>
            <person name="Baumgarten S."/>
            <person name="Simakov O."/>
            <person name="Wilson M."/>
            <person name="Piel J."/>
            <person name="Ashoor H."/>
            <person name="Bougouffa S."/>
            <person name="Bajic V.B."/>
            <person name="Ryu T."/>
            <person name="Ravasi T."/>
            <person name="Bayer T."/>
            <person name="Micklem G."/>
            <person name="Kim H."/>
            <person name="Bhak J."/>
            <person name="Lajeunesse T.C."/>
            <person name="Voolstra C.R."/>
        </authorList>
    </citation>
    <scope>NUCLEOTIDE SEQUENCE [LARGE SCALE GENOMIC DNA]</scope>
    <source>
        <strain evidence="6 7">CCMP2467</strain>
    </source>
</reference>
<dbReference type="EMBL" id="LSRX01000075">
    <property type="protein sequence ID" value="OLQ10624.1"/>
    <property type="molecule type" value="Genomic_DNA"/>
</dbReference>
<dbReference type="GO" id="GO:0016579">
    <property type="term" value="P:protein deubiquitination"/>
    <property type="evidence" value="ECO:0007669"/>
    <property type="project" value="TreeGrafter"/>
</dbReference>
<feature type="compositionally biased region" description="Pro residues" evidence="4">
    <location>
        <begin position="544"/>
        <end position="562"/>
    </location>
</feature>
<dbReference type="OrthoDB" id="10260017at2759"/>
<evidence type="ECO:0000313" key="6">
    <source>
        <dbReference type="EMBL" id="OLQ10624.1"/>
    </source>
</evidence>
<evidence type="ECO:0000259" key="5">
    <source>
        <dbReference type="PROSITE" id="PS51858"/>
    </source>
</evidence>
<keyword evidence="2" id="KW-0645">Protease</keyword>
<dbReference type="PROSITE" id="PS51858">
    <property type="entry name" value="PPPDE"/>
    <property type="match status" value="1"/>
</dbReference>
<keyword evidence="3" id="KW-0378">Hydrolase</keyword>
<comment type="caution">
    <text evidence="6">The sequence shown here is derived from an EMBL/GenBank/DDBJ whole genome shotgun (WGS) entry which is preliminary data.</text>
</comment>
<dbReference type="SMART" id="SM01179">
    <property type="entry name" value="DUF862"/>
    <property type="match status" value="1"/>
</dbReference>
<feature type="domain" description="PPPDE" evidence="5">
    <location>
        <begin position="622"/>
        <end position="749"/>
    </location>
</feature>
<feature type="region of interest" description="Disordered" evidence="4">
    <location>
        <begin position="544"/>
        <end position="573"/>
    </location>
</feature>
<comment type="similarity">
    <text evidence="1">Belongs to the DeSI family.</text>
</comment>
<evidence type="ECO:0000256" key="1">
    <source>
        <dbReference type="ARBA" id="ARBA00008140"/>
    </source>
</evidence>
<dbReference type="SUPFAM" id="SSF101898">
    <property type="entry name" value="NHL repeat"/>
    <property type="match status" value="1"/>
</dbReference>
<dbReference type="PANTHER" id="PTHR12378:SF80">
    <property type="entry name" value="IP06716P-RELATED"/>
    <property type="match status" value="1"/>
</dbReference>